<sequence>MVRIFEEFATGASPRAIARQLNADAIPGPDGRPWLDTTIRGHAQRGTGIIRNEPATGRRISRPNPKAAWVVEAVPELRIIDDALWDRVAERLQVVQASPASKAVRESRFWEKRRPKHMLTGLVVYGACGHPLAAVGRDYLRCARATRHGLCKNRASVRRSALESIVVEALQHNVTQPEIVAEFVAAVHEELNRTRGEETAQRARLEKRQAAVDRQLEGLITAIADGLRSPGLQARLDALEAERADIVSQLLRPPPSPVRLHPNLAELYGRKVATLQEALHVEETRAEAFEILRSLIDKVIVHAREGGGVEIELIGEIASMVEAASPNAKSRPGKGGLDESLRRSVKVVAGAGFEPA</sequence>
<dbReference type="GO" id="GO:0003677">
    <property type="term" value="F:DNA binding"/>
    <property type="evidence" value="ECO:0007669"/>
    <property type="project" value="InterPro"/>
</dbReference>
<keyword evidence="3" id="KW-1185">Reference proteome</keyword>
<dbReference type="InterPro" id="IPR038109">
    <property type="entry name" value="DNA_bind_recomb_sf"/>
</dbReference>
<dbReference type="Gene3D" id="3.90.1750.20">
    <property type="entry name" value="Putative Large Serine Recombinase, Chain B, Domain 2"/>
    <property type="match status" value="1"/>
</dbReference>
<dbReference type="Pfam" id="PF13408">
    <property type="entry name" value="Zn_ribbon_recom"/>
    <property type="match status" value="1"/>
</dbReference>
<dbReference type="InterPro" id="IPR050639">
    <property type="entry name" value="SSR_resolvase"/>
</dbReference>
<dbReference type="GO" id="GO:0000150">
    <property type="term" value="F:DNA strand exchange activity"/>
    <property type="evidence" value="ECO:0007669"/>
    <property type="project" value="InterPro"/>
</dbReference>
<feature type="non-terminal residue" evidence="2">
    <location>
        <position position="356"/>
    </location>
</feature>
<dbReference type="InterPro" id="IPR025827">
    <property type="entry name" value="Zn_ribbon_recom_dom"/>
</dbReference>
<reference evidence="3" key="1">
    <citation type="submission" date="2018-03" db="EMBL/GenBank/DDBJ databases">
        <authorList>
            <person name="Sun L."/>
            <person name="Liu H."/>
            <person name="Chen W."/>
            <person name="Huang K."/>
            <person name="Liu W."/>
            <person name="Gao X."/>
        </authorList>
    </citation>
    <scope>NUCLEOTIDE SEQUENCE [LARGE SCALE GENOMIC DNA]</scope>
    <source>
        <strain evidence="3">SH9</strain>
    </source>
</reference>
<comment type="caution">
    <text evidence="2">The sequence shown here is derived from an EMBL/GenBank/DDBJ whole genome shotgun (WGS) entry which is preliminary data.</text>
</comment>
<proteinExistence type="predicted"/>
<organism evidence="2 3">
    <name type="scientific">Alsobacter soli</name>
    <dbReference type="NCBI Taxonomy" id="2109933"/>
    <lineage>
        <taxon>Bacteria</taxon>
        <taxon>Pseudomonadati</taxon>
        <taxon>Pseudomonadota</taxon>
        <taxon>Alphaproteobacteria</taxon>
        <taxon>Hyphomicrobiales</taxon>
        <taxon>Alsobacteraceae</taxon>
        <taxon>Alsobacter</taxon>
    </lineage>
</organism>
<dbReference type="PANTHER" id="PTHR30461:SF23">
    <property type="entry name" value="DNA RECOMBINASE-RELATED"/>
    <property type="match status" value="1"/>
</dbReference>
<protein>
    <submittedName>
        <fullName evidence="2">Serine recombinase</fullName>
    </submittedName>
</protein>
<dbReference type="Proteomes" id="UP000239772">
    <property type="component" value="Unassembled WGS sequence"/>
</dbReference>
<accession>A0A2T1HPV1</accession>
<evidence type="ECO:0000313" key="3">
    <source>
        <dbReference type="Proteomes" id="UP000239772"/>
    </source>
</evidence>
<dbReference type="PANTHER" id="PTHR30461">
    <property type="entry name" value="DNA-INVERTASE FROM LAMBDOID PROPHAGE"/>
    <property type="match status" value="1"/>
</dbReference>
<dbReference type="InterPro" id="IPR011109">
    <property type="entry name" value="DNA_bind_recombinase_dom"/>
</dbReference>
<evidence type="ECO:0000313" key="2">
    <source>
        <dbReference type="EMBL" id="PSC03681.1"/>
    </source>
</evidence>
<dbReference type="EMBL" id="PVZS01000022">
    <property type="protein sequence ID" value="PSC03681.1"/>
    <property type="molecule type" value="Genomic_DNA"/>
</dbReference>
<feature type="domain" description="Recombinase" evidence="1">
    <location>
        <begin position="1"/>
        <end position="98"/>
    </location>
</feature>
<dbReference type="PROSITE" id="PS51737">
    <property type="entry name" value="RECOMBINASE_DNA_BIND"/>
    <property type="match status" value="1"/>
</dbReference>
<dbReference type="AlphaFoldDB" id="A0A2T1HPV1"/>
<evidence type="ECO:0000259" key="1">
    <source>
        <dbReference type="PROSITE" id="PS51737"/>
    </source>
</evidence>
<dbReference type="Pfam" id="PF07508">
    <property type="entry name" value="Recombinase"/>
    <property type="match status" value="1"/>
</dbReference>
<gene>
    <name evidence="2" type="ORF">SLNSH_18025</name>
</gene>
<name>A0A2T1HPV1_9HYPH</name>